<keyword evidence="7" id="KW-1185">Reference proteome</keyword>
<dbReference type="EC" id="2.5.1.25" evidence="1"/>
<reference evidence="7" key="1">
    <citation type="journal article" date="2019" name="Int. J. Syst. Evol. Microbiol.">
        <title>The Global Catalogue of Microorganisms (GCM) 10K type strain sequencing project: providing services to taxonomists for standard genome sequencing and annotation.</title>
        <authorList>
            <consortium name="The Broad Institute Genomics Platform"/>
            <consortium name="The Broad Institute Genome Sequencing Center for Infectious Disease"/>
            <person name="Wu L."/>
            <person name="Ma J."/>
        </authorList>
    </citation>
    <scope>NUCLEOTIDE SEQUENCE [LARGE SCALE GENOMIC DNA]</scope>
    <source>
        <strain evidence="7">KCTC 62784</strain>
    </source>
</reference>
<dbReference type="EMBL" id="JBHRSE010000060">
    <property type="protein sequence ID" value="MFC3023993.1"/>
    <property type="molecule type" value="Genomic_DNA"/>
</dbReference>
<keyword evidence="4" id="KW-0819">tRNA processing</keyword>
<dbReference type="PANTHER" id="PTHR21392">
    <property type="entry name" value="TRNA-URIDINE AMINOCARBOXYPROPYLTRANSFERASE 2"/>
    <property type="match status" value="1"/>
</dbReference>
<feature type="domain" description="DTW" evidence="5">
    <location>
        <begin position="27"/>
        <end position="221"/>
    </location>
</feature>
<proteinExistence type="predicted"/>
<gene>
    <name evidence="6" type="ORF">ACFODT_09155</name>
</gene>
<dbReference type="SMART" id="SM01144">
    <property type="entry name" value="DTW"/>
    <property type="match status" value="1"/>
</dbReference>
<organism evidence="6 7">
    <name type="scientific">Vibrio zhugei</name>
    <dbReference type="NCBI Taxonomy" id="2479546"/>
    <lineage>
        <taxon>Bacteria</taxon>
        <taxon>Pseudomonadati</taxon>
        <taxon>Pseudomonadota</taxon>
        <taxon>Gammaproteobacteria</taxon>
        <taxon>Vibrionales</taxon>
        <taxon>Vibrionaceae</taxon>
        <taxon>Vibrio</taxon>
    </lineage>
</organism>
<accession>A0ABV7CB89</accession>
<dbReference type="PANTHER" id="PTHR21392:SF1">
    <property type="entry name" value="TRNA-URIDINE AMINOCARBOXYPROPYLTRANSFERASE"/>
    <property type="match status" value="1"/>
</dbReference>
<evidence type="ECO:0000256" key="2">
    <source>
        <dbReference type="ARBA" id="ARBA00022679"/>
    </source>
</evidence>
<dbReference type="RefSeq" id="WP_123016104.1">
    <property type="nucleotide sequence ID" value="NZ_AP024911.1"/>
</dbReference>
<protein>
    <recommendedName>
        <fullName evidence="1">tRNA-uridine aminocarboxypropyltransferase</fullName>
        <ecNumber evidence="1">2.5.1.25</ecNumber>
    </recommendedName>
</protein>
<dbReference type="GO" id="GO:0016432">
    <property type="term" value="F:tRNA-uridine aminocarboxypropyltransferase activity"/>
    <property type="evidence" value="ECO:0007669"/>
    <property type="project" value="UniProtKB-EC"/>
</dbReference>
<name>A0ABV7CB89_9VIBR</name>
<evidence type="ECO:0000256" key="1">
    <source>
        <dbReference type="ARBA" id="ARBA00012386"/>
    </source>
</evidence>
<evidence type="ECO:0000256" key="4">
    <source>
        <dbReference type="ARBA" id="ARBA00022694"/>
    </source>
</evidence>
<comment type="caution">
    <text evidence="6">The sequence shown here is derived from an EMBL/GenBank/DDBJ whole genome shotgun (WGS) entry which is preliminary data.</text>
</comment>
<keyword evidence="3" id="KW-0949">S-adenosyl-L-methionine</keyword>
<keyword evidence="2 6" id="KW-0808">Transferase</keyword>
<dbReference type="InterPro" id="IPR039262">
    <property type="entry name" value="DTWD2/TAPT"/>
</dbReference>
<evidence type="ECO:0000259" key="5">
    <source>
        <dbReference type="SMART" id="SM01144"/>
    </source>
</evidence>
<dbReference type="Pfam" id="PF03942">
    <property type="entry name" value="DTW"/>
    <property type="match status" value="1"/>
</dbReference>
<sequence>MRIHGFHHLYQFRLKQSTKPFIARGAQITRCMYCRVAESLCLCAHQPDINTRVAAMLIVSENEVFKPSNTGRLIADTIKDTSVFQWHRTEPCADMLAQLADEKYAPVLVFPATSVEEKAKVVTASSFVADDKIPLLVFIDGSWREARRIYRKSAYLQSLPMMSITPDTVSDYIMRKSENEQYLATAEVASLILQEIGEPQAANALHYWFNAFKETYLMTKSRGVADDSRPQLSLYLQWKKRFTSIEAHRT</sequence>
<evidence type="ECO:0000256" key="3">
    <source>
        <dbReference type="ARBA" id="ARBA00022691"/>
    </source>
</evidence>
<evidence type="ECO:0000313" key="7">
    <source>
        <dbReference type="Proteomes" id="UP001595384"/>
    </source>
</evidence>
<dbReference type="InterPro" id="IPR005636">
    <property type="entry name" value="DTW"/>
</dbReference>
<dbReference type="Proteomes" id="UP001595384">
    <property type="component" value="Unassembled WGS sequence"/>
</dbReference>
<evidence type="ECO:0000313" key="6">
    <source>
        <dbReference type="EMBL" id="MFC3023993.1"/>
    </source>
</evidence>